<organism evidence="2 3">
    <name type="scientific">Plectosphaerella plurivora</name>
    <dbReference type="NCBI Taxonomy" id="936078"/>
    <lineage>
        <taxon>Eukaryota</taxon>
        <taxon>Fungi</taxon>
        <taxon>Dikarya</taxon>
        <taxon>Ascomycota</taxon>
        <taxon>Pezizomycotina</taxon>
        <taxon>Sordariomycetes</taxon>
        <taxon>Hypocreomycetidae</taxon>
        <taxon>Glomerellales</taxon>
        <taxon>Plectosphaerellaceae</taxon>
        <taxon>Plectosphaerella</taxon>
    </lineage>
</organism>
<comment type="caution">
    <text evidence="2">The sequence shown here is derived from an EMBL/GenBank/DDBJ whole genome shotgun (WGS) entry which is preliminary data.</text>
</comment>
<feature type="transmembrane region" description="Helical" evidence="1">
    <location>
        <begin position="136"/>
        <end position="154"/>
    </location>
</feature>
<keyword evidence="1" id="KW-1133">Transmembrane helix</keyword>
<sequence length="238" mass="27052">MAATSATSLELPLLGPYGRQQESPTRPHGNDIRGVHHWSVKTGHDMWTDLKTTDWGWGEAKLIDMAWDVVIGRVGQSIMAYYSWKAFSAYIKISMESSPVTFDTFFATHLEQAASFESTLKMIRDFSTRKSLRSRVAMVSIIMTMAFVLAWPTLAAAMTGYTTAETAYFSDKDQKLTSLAEIYPVAYVIHDGDRVGLFRDYLVAYEMELSYSEYSRAMHQGVFCWPLRIRFGEECIEL</sequence>
<evidence type="ECO:0000313" key="2">
    <source>
        <dbReference type="EMBL" id="KAH6677005.1"/>
    </source>
</evidence>
<dbReference type="Proteomes" id="UP000770015">
    <property type="component" value="Unassembled WGS sequence"/>
</dbReference>
<keyword evidence="1" id="KW-0472">Membrane</keyword>
<dbReference type="OrthoDB" id="3903561at2759"/>
<dbReference type="EMBL" id="JAGSXJ010000023">
    <property type="protein sequence ID" value="KAH6677005.1"/>
    <property type="molecule type" value="Genomic_DNA"/>
</dbReference>
<keyword evidence="1" id="KW-0812">Transmembrane</keyword>
<evidence type="ECO:0000313" key="3">
    <source>
        <dbReference type="Proteomes" id="UP000770015"/>
    </source>
</evidence>
<proteinExistence type="predicted"/>
<reference evidence="2" key="1">
    <citation type="journal article" date="2021" name="Nat. Commun.">
        <title>Genetic determinants of endophytism in the Arabidopsis root mycobiome.</title>
        <authorList>
            <person name="Mesny F."/>
            <person name="Miyauchi S."/>
            <person name="Thiergart T."/>
            <person name="Pickel B."/>
            <person name="Atanasova L."/>
            <person name="Karlsson M."/>
            <person name="Huettel B."/>
            <person name="Barry K.W."/>
            <person name="Haridas S."/>
            <person name="Chen C."/>
            <person name="Bauer D."/>
            <person name="Andreopoulos W."/>
            <person name="Pangilinan J."/>
            <person name="LaButti K."/>
            <person name="Riley R."/>
            <person name="Lipzen A."/>
            <person name="Clum A."/>
            <person name="Drula E."/>
            <person name="Henrissat B."/>
            <person name="Kohler A."/>
            <person name="Grigoriev I.V."/>
            <person name="Martin F.M."/>
            <person name="Hacquard S."/>
        </authorList>
    </citation>
    <scope>NUCLEOTIDE SEQUENCE</scope>
    <source>
        <strain evidence="2">MPI-SDFR-AT-0117</strain>
    </source>
</reference>
<gene>
    <name evidence="2" type="ORF">F5X68DRAFT_235180</name>
</gene>
<keyword evidence="3" id="KW-1185">Reference proteome</keyword>
<name>A0A9P9A8J5_9PEZI</name>
<dbReference type="AlphaFoldDB" id="A0A9P9A8J5"/>
<accession>A0A9P9A8J5</accession>
<evidence type="ECO:0000256" key="1">
    <source>
        <dbReference type="SAM" id="Phobius"/>
    </source>
</evidence>
<protein>
    <submittedName>
        <fullName evidence="2">Uncharacterized protein</fullName>
    </submittedName>
</protein>